<dbReference type="InterPro" id="IPR002767">
    <property type="entry name" value="Thiamine_BP"/>
</dbReference>
<gene>
    <name evidence="3" type="ORF">Cvel_27897</name>
</gene>
<dbReference type="AlphaFoldDB" id="A0A0G4HID8"/>
<protein>
    <recommendedName>
        <fullName evidence="2">Thiamine-binding protein domain-containing protein</fullName>
    </recommendedName>
</protein>
<dbReference type="InterPro" id="IPR029756">
    <property type="entry name" value="MTH1187/YkoF-like"/>
</dbReference>
<name>A0A0G4HID8_9ALVE</name>
<sequence length="97" mass="10591">MDKVNLSLQVIPVGVSGTEAQYALIDRVIEMIKKSGYSYEVGPMETCIQGDLSGLLKLVEEANKLLLEGGVERIVSNVKIDCKAGGVEMLSKVERHR</sequence>
<evidence type="ECO:0000313" key="3">
    <source>
        <dbReference type="EMBL" id="CEM43906.1"/>
    </source>
</evidence>
<evidence type="ECO:0000259" key="2">
    <source>
        <dbReference type="Pfam" id="PF01910"/>
    </source>
</evidence>
<comment type="similarity">
    <text evidence="1">Belongs to the UPF0045 family.</text>
</comment>
<organism evidence="3">
    <name type="scientific">Chromera velia CCMP2878</name>
    <dbReference type="NCBI Taxonomy" id="1169474"/>
    <lineage>
        <taxon>Eukaryota</taxon>
        <taxon>Sar</taxon>
        <taxon>Alveolata</taxon>
        <taxon>Colpodellida</taxon>
        <taxon>Chromeraceae</taxon>
        <taxon>Chromera</taxon>
    </lineage>
</organism>
<dbReference type="InterPro" id="IPR051614">
    <property type="entry name" value="UPF0045_domain"/>
</dbReference>
<feature type="domain" description="Thiamine-binding protein" evidence="2">
    <location>
        <begin position="7"/>
        <end position="96"/>
    </location>
</feature>
<dbReference type="GO" id="GO:0005829">
    <property type="term" value="C:cytosol"/>
    <property type="evidence" value="ECO:0007669"/>
    <property type="project" value="TreeGrafter"/>
</dbReference>
<dbReference type="EMBL" id="CDMZ01002789">
    <property type="protein sequence ID" value="CEM43906.1"/>
    <property type="molecule type" value="Genomic_DNA"/>
</dbReference>
<reference evidence="3" key="1">
    <citation type="submission" date="2014-11" db="EMBL/GenBank/DDBJ databases">
        <authorList>
            <person name="Otto D Thomas"/>
            <person name="Naeem Raeece"/>
        </authorList>
    </citation>
    <scope>NUCLEOTIDE SEQUENCE</scope>
</reference>
<dbReference type="Pfam" id="PF01910">
    <property type="entry name" value="Thiamine_BP"/>
    <property type="match status" value="1"/>
</dbReference>
<dbReference type="SUPFAM" id="SSF89957">
    <property type="entry name" value="MTH1187/YkoF-like"/>
    <property type="match status" value="1"/>
</dbReference>
<dbReference type="VEuPathDB" id="CryptoDB:Cvel_27897"/>
<dbReference type="PANTHER" id="PTHR33777">
    <property type="entry name" value="UPF0045 PROTEIN ECM15"/>
    <property type="match status" value="1"/>
</dbReference>
<evidence type="ECO:0000256" key="1">
    <source>
        <dbReference type="ARBA" id="ARBA00010272"/>
    </source>
</evidence>
<dbReference type="PANTHER" id="PTHR33777:SF1">
    <property type="entry name" value="UPF0045 PROTEIN ECM15"/>
    <property type="match status" value="1"/>
</dbReference>
<dbReference type="Gene3D" id="3.30.70.930">
    <property type="match status" value="1"/>
</dbReference>
<accession>A0A0G4HID8</accession>
<proteinExistence type="inferred from homology"/>